<reference evidence="5 6" key="1">
    <citation type="submission" date="2020-08" db="EMBL/GenBank/DDBJ databases">
        <title>Plant Genome Project.</title>
        <authorList>
            <person name="Zhang R.-G."/>
        </authorList>
    </citation>
    <scope>NUCLEOTIDE SEQUENCE [LARGE SCALE GENOMIC DNA]</scope>
    <source>
        <tissue evidence="5">Rhizome</tissue>
    </source>
</reference>
<protein>
    <recommendedName>
        <fullName evidence="7">WD repeat-containing protein 44</fullName>
    </recommendedName>
</protein>
<dbReference type="PROSITE" id="PS50082">
    <property type="entry name" value="WD_REPEATS_2"/>
    <property type="match status" value="4"/>
</dbReference>
<evidence type="ECO:0008006" key="7">
    <source>
        <dbReference type="Google" id="ProtNLM"/>
    </source>
</evidence>
<keyword evidence="2" id="KW-0677">Repeat</keyword>
<evidence type="ECO:0000256" key="2">
    <source>
        <dbReference type="ARBA" id="ARBA00022737"/>
    </source>
</evidence>
<feature type="region of interest" description="Disordered" evidence="4">
    <location>
        <begin position="447"/>
        <end position="471"/>
    </location>
</feature>
<name>A0A8J5KAQ0_ZINOF</name>
<dbReference type="SMART" id="SM00320">
    <property type="entry name" value="WD40"/>
    <property type="match status" value="6"/>
</dbReference>
<dbReference type="PROSITE" id="PS00678">
    <property type="entry name" value="WD_REPEATS_1"/>
    <property type="match status" value="1"/>
</dbReference>
<feature type="region of interest" description="Disordered" evidence="4">
    <location>
        <begin position="69"/>
        <end position="88"/>
    </location>
</feature>
<feature type="compositionally biased region" description="Basic and acidic residues" evidence="4">
    <location>
        <begin position="447"/>
        <end position="464"/>
    </location>
</feature>
<dbReference type="Proteomes" id="UP000734854">
    <property type="component" value="Unassembled WGS sequence"/>
</dbReference>
<evidence type="ECO:0000256" key="1">
    <source>
        <dbReference type="ARBA" id="ARBA00022574"/>
    </source>
</evidence>
<accession>A0A8J5KAQ0</accession>
<dbReference type="CDD" id="cd00200">
    <property type="entry name" value="WD40"/>
    <property type="match status" value="1"/>
</dbReference>
<evidence type="ECO:0000313" key="6">
    <source>
        <dbReference type="Proteomes" id="UP000734854"/>
    </source>
</evidence>
<feature type="repeat" description="WD" evidence="3">
    <location>
        <begin position="507"/>
        <end position="547"/>
    </location>
</feature>
<proteinExistence type="predicted"/>
<evidence type="ECO:0000256" key="3">
    <source>
        <dbReference type="PROSITE-ProRule" id="PRU00221"/>
    </source>
</evidence>
<feature type="repeat" description="WD" evidence="3">
    <location>
        <begin position="403"/>
        <end position="444"/>
    </location>
</feature>
<feature type="repeat" description="WD" evidence="3">
    <location>
        <begin position="691"/>
        <end position="723"/>
    </location>
</feature>
<dbReference type="PANTHER" id="PTHR14221">
    <property type="entry name" value="WD REPEAT DOMAIN 44"/>
    <property type="match status" value="1"/>
</dbReference>
<comment type="caution">
    <text evidence="5">The sequence shown here is derived from an EMBL/GenBank/DDBJ whole genome shotgun (WGS) entry which is preliminary data.</text>
</comment>
<sequence>MTTATESTRKQPPRTATNGSPAPAAPQRHHQREEAEQEEEEEGVDGDEVGEEDDDSFFESFDRVPSNVSFLYDLPTDSDDDEDEDDARTSFASAIAPPCHLRGVTFSREEFLQECQKEECGSSGYDYGIWMDEPTSIEERRRRLLQGMGFASGKDLHSSLRIRCRKVPEANGACDSGPMVVSSASPPHRQAVVSRCRSDAELTAPRRPSKPSTMQRSASSPPTFCDRRVRNGSGAADGAGIGGGEQEESGVFRIKNLDTGKELLVSESKKDGDWGFNDLQTGMQLSMEEFEQFLGTSPIVKELMRRVSLDGGAQPLSKEKAIDSPVSAKRSKLGYRKKGSWLKNIKHVANSVTGRSTEKEEKGDIGYKMTRKSTGDGSSELMKVHQHGKSYKELTGLYMSQEIRAHEGSIWSIKFSCDGKYLASAGEDRVVRVWQVRESDILSTPLRRQEARSLRKSTLHESPDRSPLLGSHRTRRNKMFKCKKSLPNYIVLPEVIFSLSEEPICSLEGHLDDVLDLSWSKSQHLLSSSMDKTVRLWNMESKVCLKLFAHNDYVTCIQFNPIDDRYFISGSLDSKVRIWSIPEHHVVDWSDLHEMVTAACYTPDGQAALVGSHKGSCRRYKTFDCKLSQESQIGIRKKKATHAKKITGFQFAPGDPSEVLITSADSRVRVFNGLKMIHKFRGFRNTSSQISASYTSDGKYIICASEDSHVYLWKRETGQVVSSGGRKKAWTTTRSHEYFYCKDVSVAIPWPNAGSNCFPPSFPPFSQRFNQQESLRYTDSQRSTTSLDDIFHNDRSHYPPLPPLPKKSLIEQAQSEEVRKLSYSGGDIGSDSFASGSDSMRCGPVPSSMSEPRNLSSFSSWGWYNGGGGTRTSSSDPSNAWGLIVVTAGLSGNIRIYQNFGMPVRLSRQTNLF</sequence>
<keyword evidence="1 3" id="KW-0853">WD repeat</keyword>
<feature type="compositionally biased region" description="Acidic residues" evidence="4">
    <location>
        <begin position="76"/>
        <end position="86"/>
    </location>
</feature>
<evidence type="ECO:0000313" key="5">
    <source>
        <dbReference type="EMBL" id="KAG6481575.1"/>
    </source>
</evidence>
<feature type="compositionally biased region" description="Polar residues" evidence="4">
    <location>
        <begin position="210"/>
        <end position="222"/>
    </location>
</feature>
<dbReference type="InterPro" id="IPR019775">
    <property type="entry name" value="WD40_repeat_CS"/>
</dbReference>
<feature type="compositionally biased region" description="Acidic residues" evidence="4">
    <location>
        <begin position="35"/>
        <end position="57"/>
    </location>
</feature>
<keyword evidence="6" id="KW-1185">Reference proteome</keyword>
<feature type="region of interest" description="Disordered" evidence="4">
    <location>
        <begin position="1"/>
        <end position="62"/>
    </location>
</feature>
<gene>
    <name evidence="5" type="ORF">ZIOFF_058179</name>
</gene>
<organism evidence="5 6">
    <name type="scientific">Zingiber officinale</name>
    <name type="common">Ginger</name>
    <name type="synonym">Amomum zingiber</name>
    <dbReference type="NCBI Taxonomy" id="94328"/>
    <lineage>
        <taxon>Eukaryota</taxon>
        <taxon>Viridiplantae</taxon>
        <taxon>Streptophyta</taxon>
        <taxon>Embryophyta</taxon>
        <taxon>Tracheophyta</taxon>
        <taxon>Spermatophyta</taxon>
        <taxon>Magnoliopsida</taxon>
        <taxon>Liliopsida</taxon>
        <taxon>Zingiberales</taxon>
        <taxon>Zingiberaceae</taxon>
        <taxon>Zingiber</taxon>
    </lineage>
</organism>
<feature type="repeat" description="WD" evidence="3">
    <location>
        <begin position="547"/>
        <end position="581"/>
    </location>
</feature>
<dbReference type="AlphaFoldDB" id="A0A8J5KAQ0"/>
<evidence type="ECO:0000256" key="4">
    <source>
        <dbReference type="SAM" id="MobiDB-lite"/>
    </source>
</evidence>
<feature type="region of interest" description="Disordered" evidence="4">
    <location>
        <begin position="195"/>
        <end position="247"/>
    </location>
</feature>
<dbReference type="EMBL" id="JACMSC010000016">
    <property type="protein sequence ID" value="KAG6481575.1"/>
    <property type="molecule type" value="Genomic_DNA"/>
</dbReference>
<dbReference type="PANTHER" id="PTHR14221:SF67">
    <property type="entry name" value="WD REPEAT-CONTAINING PROTEIN 44-LIKE"/>
    <property type="match status" value="1"/>
</dbReference>
<feature type="region of interest" description="Disordered" evidence="4">
    <location>
        <begin position="834"/>
        <end position="853"/>
    </location>
</feature>
<dbReference type="InterPro" id="IPR040324">
    <property type="entry name" value="WDR44/Dgr2"/>
</dbReference>
<dbReference type="Pfam" id="PF00400">
    <property type="entry name" value="WD40"/>
    <property type="match status" value="4"/>
</dbReference>
<dbReference type="OrthoDB" id="408728at2759"/>
<dbReference type="PROSITE" id="PS50294">
    <property type="entry name" value="WD_REPEATS_REGION"/>
    <property type="match status" value="3"/>
</dbReference>
<dbReference type="InterPro" id="IPR001680">
    <property type="entry name" value="WD40_rpt"/>
</dbReference>
<feature type="compositionally biased region" description="Gly residues" evidence="4">
    <location>
        <begin position="235"/>
        <end position="244"/>
    </location>
</feature>